<evidence type="ECO:0000259" key="1">
    <source>
        <dbReference type="Pfam" id="PF14267"/>
    </source>
</evidence>
<organism evidence="2 3">
    <name type="scientific">Rhizobium hidalgonense</name>
    <dbReference type="NCBI Taxonomy" id="1538159"/>
    <lineage>
        <taxon>Bacteria</taxon>
        <taxon>Pseudomonadati</taxon>
        <taxon>Pseudomonadota</taxon>
        <taxon>Alphaproteobacteria</taxon>
        <taxon>Hyphomicrobiales</taxon>
        <taxon>Rhizobiaceae</taxon>
        <taxon>Rhizobium/Agrobacterium group</taxon>
        <taxon>Rhizobium</taxon>
    </lineage>
</organism>
<proteinExistence type="predicted"/>
<gene>
    <name evidence="2" type="ORF">RJJ65_07105</name>
</gene>
<dbReference type="InterPro" id="IPR025579">
    <property type="entry name" value="DUF4357"/>
</dbReference>
<dbReference type="Pfam" id="PF14267">
    <property type="entry name" value="DUF4357"/>
    <property type="match status" value="1"/>
</dbReference>
<protein>
    <submittedName>
        <fullName evidence="2">GIY-YIG nuclease family protein</fullName>
    </submittedName>
</protein>
<evidence type="ECO:0000313" key="2">
    <source>
        <dbReference type="EMBL" id="MDR9772424.1"/>
    </source>
</evidence>
<feature type="domain" description="DUF4357" evidence="1">
    <location>
        <begin position="235"/>
        <end position="280"/>
    </location>
</feature>
<sequence>MTSRAQGRSLELYFIDGRPDGMLTAEVFNWTGHVLIAPRTQIRDALARPEARHAGAYILLGERDGEPLAYIGEGDDISLRIKNHDINKDWWTSVAIITTAANNLHKAHAQYIEARLIEKARSVGRMPLDNGNSPGRPTLNEAARANMEGFLDYLFIVLPAVRIDMFLENTRPAAATLAGTSTSVAGPEFELTSAKHALQAVARLVAGEFIVEAGSTARSEWEGTSEHPYGRLHDELVSSSVLLPDGSHRRFASNYAFKSPSAAAAVIFGRAANGQMEWKLKGSGLPYKEWEARQVSSGLGAGQ</sequence>
<dbReference type="AlphaFoldDB" id="A0AAJ2LL79"/>
<dbReference type="CDD" id="cd10447">
    <property type="entry name" value="GIY-YIG_unchar_2"/>
    <property type="match status" value="1"/>
</dbReference>
<comment type="caution">
    <text evidence="2">The sequence shown here is derived from an EMBL/GenBank/DDBJ whole genome shotgun (WGS) entry which is preliminary data.</text>
</comment>
<dbReference type="EMBL" id="JAVLSF010000003">
    <property type="protein sequence ID" value="MDR9772424.1"/>
    <property type="molecule type" value="Genomic_DNA"/>
</dbReference>
<dbReference type="RefSeq" id="WP_310865555.1">
    <property type="nucleotide sequence ID" value="NZ_JAVLSF010000003.1"/>
</dbReference>
<accession>A0AAJ2LL79</accession>
<reference evidence="2" key="1">
    <citation type="submission" date="2023-04" db="EMBL/GenBank/DDBJ databases">
        <title>Genomic characterization of faba bean (Vicia faba) microsymbionts in Mexican soils.</title>
        <authorList>
            <person name="Rivera Orduna F.N."/>
            <person name="Guevara-Luna J."/>
            <person name="Yan J."/>
            <person name="Arroyo-Herrera I."/>
            <person name="Li Y."/>
            <person name="Vasquez-Murrieta M.S."/>
            <person name="Wang E.T."/>
        </authorList>
    </citation>
    <scope>NUCLEOTIDE SEQUENCE</scope>
    <source>
        <strain evidence="2">CH26</strain>
    </source>
</reference>
<evidence type="ECO:0000313" key="3">
    <source>
        <dbReference type="Proteomes" id="UP001268610"/>
    </source>
</evidence>
<dbReference type="Proteomes" id="UP001268610">
    <property type="component" value="Unassembled WGS sequence"/>
</dbReference>
<name>A0AAJ2LL79_9HYPH</name>